<evidence type="ECO:0000256" key="3">
    <source>
        <dbReference type="ARBA" id="ARBA00022989"/>
    </source>
</evidence>
<organism evidence="6 7">
    <name type="scientific">Vanrija albida</name>
    <dbReference type="NCBI Taxonomy" id="181172"/>
    <lineage>
        <taxon>Eukaryota</taxon>
        <taxon>Fungi</taxon>
        <taxon>Dikarya</taxon>
        <taxon>Basidiomycota</taxon>
        <taxon>Agaricomycotina</taxon>
        <taxon>Tremellomycetes</taxon>
        <taxon>Trichosporonales</taxon>
        <taxon>Trichosporonaceae</taxon>
        <taxon>Vanrija</taxon>
    </lineage>
</organism>
<evidence type="ECO:0000313" key="6">
    <source>
        <dbReference type="EMBL" id="KAL1405601.1"/>
    </source>
</evidence>
<name>A0ABR3PTC4_9TREE</name>
<keyword evidence="7" id="KW-1185">Reference proteome</keyword>
<keyword evidence="2 5" id="KW-0812">Transmembrane</keyword>
<evidence type="ECO:0000256" key="2">
    <source>
        <dbReference type="ARBA" id="ARBA00022692"/>
    </source>
</evidence>
<evidence type="ECO:0000313" key="7">
    <source>
        <dbReference type="Proteomes" id="UP001565368"/>
    </source>
</evidence>
<dbReference type="Pfam" id="PF13520">
    <property type="entry name" value="AA_permease_2"/>
    <property type="match status" value="1"/>
</dbReference>
<evidence type="ECO:0000256" key="5">
    <source>
        <dbReference type="SAM" id="Phobius"/>
    </source>
</evidence>
<comment type="subcellular location">
    <subcellularLocation>
        <location evidence="1">Membrane</location>
        <topology evidence="1">Multi-pass membrane protein</topology>
    </subcellularLocation>
</comment>
<dbReference type="PANTHER" id="PTHR11785:SF353">
    <property type="entry name" value="METHIONINE TRANSPORTER (EUROFUNG)"/>
    <property type="match status" value="1"/>
</dbReference>
<accession>A0ABR3PTC4</accession>
<dbReference type="InterPro" id="IPR002293">
    <property type="entry name" value="AA/rel_permease1"/>
</dbReference>
<feature type="transmembrane region" description="Helical" evidence="5">
    <location>
        <begin position="379"/>
        <end position="406"/>
    </location>
</feature>
<feature type="transmembrane region" description="Helical" evidence="5">
    <location>
        <begin position="338"/>
        <end position="359"/>
    </location>
</feature>
<evidence type="ECO:0000256" key="1">
    <source>
        <dbReference type="ARBA" id="ARBA00004141"/>
    </source>
</evidence>
<feature type="transmembrane region" description="Helical" evidence="5">
    <location>
        <begin position="59"/>
        <end position="79"/>
    </location>
</feature>
<feature type="transmembrane region" description="Helical" evidence="5">
    <location>
        <begin position="179"/>
        <end position="197"/>
    </location>
</feature>
<dbReference type="Gene3D" id="1.20.1740.10">
    <property type="entry name" value="Amino acid/polyamine transporter I"/>
    <property type="match status" value="1"/>
</dbReference>
<evidence type="ECO:0000256" key="4">
    <source>
        <dbReference type="ARBA" id="ARBA00023136"/>
    </source>
</evidence>
<feature type="transmembrane region" description="Helical" evidence="5">
    <location>
        <begin position="487"/>
        <end position="514"/>
    </location>
</feature>
<sequence length="580" mass="62952">MAGSETKSPTPSVLGEKREFVLRGDVAFVGEQGHNDTGATYQTVDGAPVERESPLGYNVGWWTALFLNVSTMVGTGIFSTPSAILAGTGSVGLSLIYWFLGYLISIAGVSVYLELASYFPSRSGGEVVYLEQAFPRPRHFFPVAFAFQTIVLTFMSSNAYVIAFYIFRMAGRDGGDWETKGVALAALTVVCLIVAASNKLSLRLSNTLGVIKVGTLLFITITGWAVLGGAFKHKVADPHANFRNAFKGTTKDGYGISNALVNIIFSYGGSTWSFNLSNEVKNPVRTLGISANAGVTITFILYLLVNIAYFAAVPRDLVLSSRQTTATLYFSTLFSERAARILTILPILSAIGNIIAGTVGHARMVREIGRQGVLPWTKFWVSTWPLGTPGGAIFITWLVSVIVIVAPPAGAAFNFIIALQNYPNSMFLALMTAGLFLIRRQRARAGLPRSAYRSWTFVVVFYLLAQVFLLVMPWVPPQGGINNSSFGFFYAASSITGIGLVSLCFVYYSVWVWVLPRWGKYKLRSIVVRLEDGSVGHSLIHVPNAEVAKWDASHDPAGNSIRSGVEADQAEFTVVDELKA</sequence>
<feature type="transmembrane region" description="Helical" evidence="5">
    <location>
        <begin position="450"/>
        <end position="475"/>
    </location>
</feature>
<keyword evidence="3 5" id="KW-1133">Transmembrane helix</keyword>
<feature type="transmembrane region" description="Helical" evidence="5">
    <location>
        <begin position="91"/>
        <end position="113"/>
    </location>
</feature>
<evidence type="ECO:0008006" key="8">
    <source>
        <dbReference type="Google" id="ProtNLM"/>
    </source>
</evidence>
<keyword evidence="4 5" id="KW-0472">Membrane</keyword>
<reference evidence="6 7" key="1">
    <citation type="submission" date="2023-08" db="EMBL/GenBank/DDBJ databases">
        <title>Annotated Genome Sequence of Vanrija albida AlHP1.</title>
        <authorList>
            <person name="Herzog R."/>
        </authorList>
    </citation>
    <scope>NUCLEOTIDE SEQUENCE [LARGE SCALE GENOMIC DNA]</scope>
    <source>
        <strain evidence="6 7">AlHP1</strain>
    </source>
</reference>
<dbReference type="InterPro" id="IPR050598">
    <property type="entry name" value="AminoAcid_Transporter"/>
</dbReference>
<protein>
    <recommendedName>
        <fullName evidence="8">Amino acid permease/ SLC12A domain-containing protein</fullName>
    </recommendedName>
</protein>
<comment type="caution">
    <text evidence="6">The sequence shown here is derived from an EMBL/GenBank/DDBJ whole genome shotgun (WGS) entry which is preliminary data.</text>
</comment>
<feature type="transmembrane region" description="Helical" evidence="5">
    <location>
        <begin position="145"/>
        <end position="167"/>
    </location>
</feature>
<dbReference type="GeneID" id="95990283"/>
<feature type="transmembrane region" description="Helical" evidence="5">
    <location>
        <begin position="209"/>
        <end position="231"/>
    </location>
</feature>
<feature type="transmembrane region" description="Helical" evidence="5">
    <location>
        <begin position="291"/>
        <end position="312"/>
    </location>
</feature>
<proteinExistence type="predicted"/>
<feature type="transmembrane region" description="Helical" evidence="5">
    <location>
        <begin position="412"/>
        <end position="438"/>
    </location>
</feature>
<dbReference type="Proteomes" id="UP001565368">
    <property type="component" value="Unassembled WGS sequence"/>
</dbReference>
<dbReference type="RefSeq" id="XP_069205545.1">
    <property type="nucleotide sequence ID" value="XM_069357608.1"/>
</dbReference>
<dbReference type="EMBL" id="JBBXJM010000007">
    <property type="protein sequence ID" value="KAL1405601.1"/>
    <property type="molecule type" value="Genomic_DNA"/>
</dbReference>
<dbReference type="PANTHER" id="PTHR11785">
    <property type="entry name" value="AMINO ACID TRANSPORTER"/>
    <property type="match status" value="1"/>
</dbReference>
<gene>
    <name evidence="6" type="ORF">Q8F55_009240</name>
</gene>